<dbReference type="KEGG" id="cbol:CGC65_19895"/>
<dbReference type="InterPro" id="IPR011711">
    <property type="entry name" value="GntR_C"/>
</dbReference>
<dbReference type="RefSeq" id="WP_002565146.1">
    <property type="nucleotide sequence ID" value="NZ_CABKUK010000001.1"/>
</dbReference>
<dbReference type="Proteomes" id="UP000284543">
    <property type="component" value="Unassembled WGS sequence"/>
</dbReference>
<dbReference type="PROSITE" id="PS50949">
    <property type="entry name" value="HTH_GNTR"/>
    <property type="match status" value="1"/>
</dbReference>
<evidence type="ECO:0000259" key="4">
    <source>
        <dbReference type="PROSITE" id="PS50949"/>
    </source>
</evidence>
<dbReference type="Proteomes" id="UP000283975">
    <property type="component" value="Unassembled WGS sequence"/>
</dbReference>
<dbReference type="Gene3D" id="1.20.120.530">
    <property type="entry name" value="GntR ligand-binding domain-like"/>
    <property type="match status" value="1"/>
</dbReference>
<sequence length="219" mass="25131">MKKLDSLEIMPTRIRIASILRKAILSGEFKEGEELSLTDIANNLGVSRTPVREAFQILSSENLILLRMNKGAIVKGITTKTIREHFEMRSLLEGEAAVRATLRHFDVSELMESQVHIESLGENFTDDEYQSYNQNLHTSIWKAADNSKMYSTLSSLWNGSSFGKTVSAKDHQILSIREHRNILEYIQSCNPYLVRKEMEHHIERSMNNIIDSFSLKENE</sequence>
<dbReference type="Pfam" id="PF00392">
    <property type="entry name" value="GntR"/>
    <property type="match status" value="1"/>
</dbReference>
<evidence type="ECO:0000313" key="5">
    <source>
        <dbReference type="EMBL" id="RGV75975.1"/>
    </source>
</evidence>
<dbReference type="PANTHER" id="PTHR43537">
    <property type="entry name" value="TRANSCRIPTIONAL REGULATOR, GNTR FAMILY"/>
    <property type="match status" value="1"/>
</dbReference>
<keyword evidence="3" id="KW-0804">Transcription</keyword>
<proteinExistence type="predicted"/>
<accession>A0A412Z7D2</accession>
<dbReference type="GO" id="GO:0003677">
    <property type="term" value="F:DNA binding"/>
    <property type="evidence" value="ECO:0007669"/>
    <property type="project" value="UniProtKB-KW"/>
</dbReference>
<dbReference type="GO" id="GO:0003700">
    <property type="term" value="F:DNA-binding transcription factor activity"/>
    <property type="evidence" value="ECO:0007669"/>
    <property type="project" value="InterPro"/>
</dbReference>
<protein>
    <submittedName>
        <fullName evidence="5">GntR family transcriptional regulator</fullName>
    </submittedName>
</protein>
<dbReference type="InterPro" id="IPR036390">
    <property type="entry name" value="WH_DNA-bd_sf"/>
</dbReference>
<reference evidence="7 8" key="1">
    <citation type="submission" date="2018-08" db="EMBL/GenBank/DDBJ databases">
        <title>A genome reference for cultivated species of the human gut microbiota.</title>
        <authorList>
            <person name="Zou Y."/>
            <person name="Xue W."/>
            <person name="Luo G."/>
        </authorList>
    </citation>
    <scope>NUCLEOTIDE SEQUENCE [LARGE SCALE GENOMIC DNA]</scope>
    <source>
        <strain evidence="5 8">AF14-18</strain>
        <strain evidence="6 7">AM35-14</strain>
    </source>
</reference>
<gene>
    <name evidence="6" type="ORF">DW839_10880</name>
    <name evidence="5" type="ORF">DWW02_11355</name>
</gene>
<dbReference type="SMART" id="SM00345">
    <property type="entry name" value="HTH_GNTR"/>
    <property type="match status" value="1"/>
</dbReference>
<name>A0A412Z7D2_9FIRM</name>
<dbReference type="InterPro" id="IPR008920">
    <property type="entry name" value="TF_FadR/GntR_C"/>
</dbReference>
<dbReference type="PANTHER" id="PTHR43537:SF45">
    <property type="entry name" value="GNTR FAMILY REGULATORY PROTEIN"/>
    <property type="match status" value="1"/>
</dbReference>
<dbReference type="InterPro" id="IPR036388">
    <property type="entry name" value="WH-like_DNA-bd_sf"/>
</dbReference>
<keyword evidence="2" id="KW-0238">DNA-binding</keyword>
<dbReference type="AlphaFoldDB" id="A0A412Z7D2"/>
<evidence type="ECO:0000256" key="3">
    <source>
        <dbReference type="ARBA" id="ARBA00023163"/>
    </source>
</evidence>
<feature type="domain" description="HTH gntR-type" evidence="4">
    <location>
        <begin position="10"/>
        <end position="77"/>
    </location>
</feature>
<dbReference type="SUPFAM" id="SSF48008">
    <property type="entry name" value="GntR ligand-binding domain-like"/>
    <property type="match status" value="1"/>
</dbReference>
<evidence type="ECO:0000313" key="7">
    <source>
        <dbReference type="Proteomes" id="UP000283975"/>
    </source>
</evidence>
<organism evidence="5 8">
    <name type="scientific">Enterocloster bolteae</name>
    <dbReference type="NCBI Taxonomy" id="208479"/>
    <lineage>
        <taxon>Bacteria</taxon>
        <taxon>Bacillati</taxon>
        <taxon>Bacillota</taxon>
        <taxon>Clostridia</taxon>
        <taxon>Lachnospirales</taxon>
        <taxon>Lachnospiraceae</taxon>
        <taxon>Enterocloster</taxon>
    </lineage>
</organism>
<dbReference type="EMBL" id="QSHZ01000010">
    <property type="protein sequence ID" value="RHC56061.1"/>
    <property type="molecule type" value="Genomic_DNA"/>
</dbReference>
<dbReference type="Pfam" id="PF07729">
    <property type="entry name" value="FCD"/>
    <property type="match status" value="1"/>
</dbReference>
<evidence type="ECO:0000256" key="1">
    <source>
        <dbReference type="ARBA" id="ARBA00023015"/>
    </source>
</evidence>
<dbReference type="EMBL" id="QRZM01000004">
    <property type="protein sequence ID" value="RGV75975.1"/>
    <property type="molecule type" value="Genomic_DNA"/>
</dbReference>
<dbReference type="CDD" id="cd07377">
    <property type="entry name" value="WHTH_GntR"/>
    <property type="match status" value="1"/>
</dbReference>
<evidence type="ECO:0000313" key="8">
    <source>
        <dbReference type="Proteomes" id="UP000284543"/>
    </source>
</evidence>
<dbReference type="InterPro" id="IPR000524">
    <property type="entry name" value="Tscrpt_reg_HTH_GntR"/>
</dbReference>
<evidence type="ECO:0000256" key="2">
    <source>
        <dbReference type="ARBA" id="ARBA00023125"/>
    </source>
</evidence>
<evidence type="ECO:0000313" key="6">
    <source>
        <dbReference type="EMBL" id="RHC56061.1"/>
    </source>
</evidence>
<dbReference type="SMART" id="SM00895">
    <property type="entry name" value="FCD"/>
    <property type="match status" value="1"/>
</dbReference>
<dbReference type="Gene3D" id="1.10.10.10">
    <property type="entry name" value="Winged helix-like DNA-binding domain superfamily/Winged helix DNA-binding domain"/>
    <property type="match status" value="1"/>
</dbReference>
<comment type="caution">
    <text evidence="5">The sequence shown here is derived from an EMBL/GenBank/DDBJ whole genome shotgun (WGS) entry which is preliminary data.</text>
</comment>
<keyword evidence="1" id="KW-0805">Transcription regulation</keyword>
<dbReference type="SUPFAM" id="SSF46785">
    <property type="entry name" value="Winged helix' DNA-binding domain"/>
    <property type="match status" value="1"/>
</dbReference>